<reference evidence="2" key="2">
    <citation type="submission" date="2014-03" db="EMBL/GenBank/DDBJ databases">
        <title>The whipworm genome and dual-species transcriptomics of an intimate host-pathogen interaction.</title>
        <authorList>
            <person name="Foth B.J."/>
            <person name="Tsai I.J."/>
            <person name="Reid A.J."/>
            <person name="Bancroft A.J."/>
            <person name="Nichol S."/>
            <person name="Tracey A."/>
            <person name="Holroyd N."/>
            <person name="Cotton J.A."/>
            <person name="Stanley E.J."/>
            <person name="Zarowiecki M."/>
            <person name="Liu J.Z."/>
            <person name="Huckvale T."/>
            <person name="Cooper P.J."/>
            <person name="Grencis R.K."/>
            <person name="Berriman M."/>
        </authorList>
    </citation>
    <scope>NUCLEOTIDE SEQUENCE [LARGE SCALE GENOMIC DNA]</scope>
    <source>
        <strain evidence="2">Edinburgh</strain>
    </source>
</reference>
<feature type="compositionally biased region" description="Polar residues" evidence="1">
    <location>
        <begin position="128"/>
        <end position="138"/>
    </location>
</feature>
<name>A0A5S6QFF5_TRIMR</name>
<protein>
    <submittedName>
        <fullName evidence="3 4">DUF5641 domain-containing protein</fullName>
    </submittedName>
</protein>
<keyword evidence="2" id="KW-1185">Reference proteome</keyword>
<reference evidence="3 4" key="3">
    <citation type="submission" date="2019-12" db="UniProtKB">
        <authorList>
            <consortium name="WormBaseParasite"/>
        </authorList>
    </citation>
    <scope>IDENTIFICATION</scope>
</reference>
<evidence type="ECO:0000313" key="4">
    <source>
        <dbReference type="WBParaSite" id="TMUE_1000005627.1"/>
    </source>
</evidence>
<feature type="region of interest" description="Disordered" evidence="1">
    <location>
        <begin position="121"/>
        <end position="149"/>
    </location>
</feature>
<dbReference type="WBParaSite" id="TMUE_0000002085.1">
    <property type="protein sequence ID" value="TMUE_0000002085.1"/>
    <property type="gene ID" value="WBGene00297946"/>
</dbReference>
<proteinExistence type="predicted"/>
<evidence type="ECO:0000313" key="2">
    <source>
        <dbReference type="Proteomes" id="UP000046395"/>
    </source>
</evidence>
<dbReference type="WBParaSite" id="TMUE_1000005627.1">
    <property type="protein sequence ID" value="TMUE_1000005627.1"/>
    <property type="gene ID" value="WBGene00299331"/>
</dbReference>
<evidence type="ECO:0000256" key="1">
    <source>
        <dbReference type="SAM" id="MobiDB-lite"/>
    </source>
</evidence>
<evidence type="ECO:0000313" key="3">
    <source>
        <dbReference type="WBParaSite" id="TMUE_0000002085.1"/>
    </source>
</evidence>
<accession>A0A5S6QFF5</accession>
<dbReference type="Proteomes" id="UP000046395">
    <property type="component" value="Unassembled WGS sequence"/>
</dbReference>
<reference evidence="2" key="1">
    <citation type="submission" date="2013-11" db="EMBL/GenBank/DDBJ databases">
        <authorList>
            <person name="Aslett M."/>
        </authorList>
    </citation>
    <scope>NUCLEOTIDE SEQUENCE [LARGE SCALE GENOMIC DNA]</scope>
    <source>
        <strain evidence="2">Edinburgh</strain>
    </source>
</reference>
<dbReference type="AlphaFoldDB" id="A0A5S6QFF5"/>
<sequence>MACFTTFNCICRIKSVSKPKDSNMQSSGKHIMANVIQLNNELWPISHGNVTLAELPAVDPGTPLMQKRRRRVHRKTERHYWKWLARWRCNDGHLRQLNSTGADFQESISNSDRRLLPDGQLLREPSKESPTPSTNTPICCSDSCASKAK</sequence>
<organism evidence="2 4">
    <name type="scientific">Trichuris muris</name>
    <name type="common">Mouse whipworm</name>
    <dbReference type="NCBI Taxonomy" id="70415"/>
    <lineage>
        <taxon>Eukaryota</taxon>
        <taxon>Metazoa</taxon>
        <taxon>Ecdysozoa</taxon>
        <taxon>Nematoda</taxon>
        <taxon>Enoplea</taxon>
        <taxon>Dorylaimia</taxon>
        <taxon>Trichinellida</taxon>
        <taxon>Trichuridae</taxon>
        <taxon>Trichuris</taxon>
    </lineage>
</organism>